<comment type="caution">
    <text evidence="2">The sequence shown here is derived from an EMBL/GenBank/DDBJ whole genome shotgun (WGS) entry which is preliminary data.</text>
</comment>
<evidence type="ECO:0000313" key="3">
    <source>
        <dbReference type="Proteomes" id="UP000268727"/>
    </source>
</evidence>
<dbReference type="EMBL" id="RJKM01000001">
    <property type="protein sequence ID" value="ROP39074.1"/>
    <property type="molecule type" value="Genomic_DNA"/>
</dbReference>
<evidence type="ECO:0000313" key="2">
    <source>
        <dbReference type="EMBL" id="ROP39074.1"/>
    </source>
</evidence>
<name>A0A3N1H981_9PSEU</name>
<dbReference type="RefSeq" id="WP_123744618.1">
    <property type="nucleotide sequence ID" value="NZ_RJKM01000001.1"/>
</dbReference>
<sequence>MDLLDLNRSALDLNLKLMADLEEAHLDLATPCAGWTVYELLRHQVEQTLAFTAAIRRTAVEAPASDDMATAYRVATDAATEAFRLDGVLEREAEFPGYGRRPGSHLVAAHFVDNLVHAWDLCRAIGVDSTLDPDFATAAYRMARHYPSTPDVRGPGAAFAMPVDVPEDAPITDRLIGLLGRSPSWPA</sequence>
<dbReference type="InterPro" id="IPR017520">
    <property type="entry name" value="CHP03086"/>
</dbReference>
<dbReference type="Proteomes" id="UP000268727">
    <property type="component" value="Unassembled WGS sequence"/>
</dbReference>
<dbReference type="Pfam" id="PF11716">
    <property type="entry name" value="MDMPI_N"/>
    <property type="match status" value="1"/>
</dbReference>
<dbReference type="AlphaFoldDB" id="A0A3N1H981"/>
<dbReference type="NCBIfam" id="TIGR03086">
    <property type="entry name" value="TIGR03086 family metal-binding protein"/>
    <property type="match status" value="1"/>
</dbReference>
<organism evidence="2 3">
    <name type="scientific">Saccharothrix texasensis</name>
    <dbReference type="NCBI Taxonomy" id="103734"/>
    <lineage>
        <taxon>Bacteria</taxon>
        <taxon>Bacillati</taxon>
        <taxon>Actinomycetota</taxon>
        <taxon>Actinomycetes</taxon>
        <taxon>Pseudonocardiales</taxon>
        <taxon>Pseudonocardiaceae</taxon>
        <taxon>Saccharothrix</taxon>
    </lineage>
</organism>
<reference evidence="2 3" key="1">
    <citation type="submission" date="2018-11" db="EMBL/GenBank/DDBJ databases">
        <title>Sequencing the genomes of 1000 actinobacteria strains.</title>
        <authorList>
            <person name="Klenk H.-P."/>
        </authorList>
    </citation>
    <scope>NUCLEOTIDE SEQUENCE [LARGE SCALE GENOMIC DNA]</scope>
    <source>
        <strain evidence="2 3">DSM 44231</strain>
    </source>
</reference>
<gene>
    <name evidence="2" type="ORF">EDD40_4444</name>
</gene>
<dbReference type="InterPro" id="IPR024344">
    <property type="entry name" value="MDMPI_metal-binding"/>
</dbReference>
<dbReference type="OrthoDB" id="5185819at2"/>
<dbReference type="GO" id="GO:0046872">
    <property type="term" value="F:metal ion binding"/>
    <property type="evidence" value="ECO:0007669"/>
    <property type="project" value="InterPro"/>
</dbReference>
<dbReference type="InterPro" id="IPR034660">
    <property type="entry name" value="DinB/YfiT-like"/>
</dbReference>
<protein>
    <submittedName>
        <fullName evidence="2">Uncharacterized protein (TIGR03086 family)</fullName>
    </submittedName>
</protein>
<dbReference type="InterPro" id="IPR017517">
    <property type="entry name" value="Maleyloyr_isom"/>
</dbReference>
<dbReference type="NCBIfam" id="TIGR03083">
    <property type="entry name" value="maleylpyruvate isomerase family mycothiol-dependent enzyme"/>
    <property type="match status" value="1"/>
</dbReference>
<accession>A0A3N1H981</accession>
<dbReference type="SUPFAM" id="SSF109854">
    <property type="entry name" value="DinB/YfiT-like putative metalloenzymes"/>
    <property type="match status" value="1"/>
</dbReference>
<keyword evidence="3" id="KW-1185">Reference proteome</keyword>
<proteinExistence type="predicted"/>
<evidence type="ECO:0000259" key="1">
    <source>
        <dbReference type="Pfam" id="PF11716"/>
    </source>
</evidence>
<feature type="domain" description="Mycothiol-dependent maleylpyruvate isomerase metal-binding" evidence="1">
    <location>
        <begin position="15"/>
        <end position="121"/>
    </location>
</feature>